<sequence length="173" mass="19996">MAIPPTYKEIFMNTALLAPFISTALSGVGVYTRYYFKKYQASRDQCQKVHRMMVDTLTDTARLFSRSAPAQALKSKLRIMQQQLSQEAQKLDKMTIRLPLKRLQREQRHILRHAKWLLGYLDSHLADNEGKFFLFLHDLAMGCDYEIAGILESLHDRKRLCGPRLPANLKTSP</sequence>
<reference evidence="3" key="1">
    <citation type="journal article" date="2018" name="Genome Biol.">
        <title>SKESA: strategic k-mer extension for scrupulous assemblies.</title>
        <authorList>
            <person name="Souvorov A."/>
            <person name="Agarwala R."/>
            <person name="Lipman D.J."/>
        </authorList>
    </citation>
    <scope>NUCLEOTIDE SEQUENCE</scope>
    <source>
        <strain evidence="3">MA.1090600297</strain>
    </source>
</reference>
<keyword evidence="2" id="KW-0472">Membrane</keyword>
<dbReference type="AlphaFoldDB" id="A0A762BYZ7"/>
<feature type="transmembrane region" description="Helical" evidence="2">
    <location>
        <begin position="15"/>
        <end position="36"/>
    </location>
</feature>
<keyword evidence="2" id="KW-0812">Transmembrane</keyword>
<evidence type="ECO:0000313" key="3">
    <source>
        <dbReference type="EMBL" id="HAG3504930.1"/>
    </source>
</evidence>
<protein>
    <recommendedName>
        <fullName evidence="4">Periplasmic protein</fullName>
    </recommendedName>
</protein>
<evidence type="ECO:0008006" key="4">
    <source>
        <dbReference type="Google" id="ProtNLM"/>
    </source>
</evidence>
<keyword evidence="2" id="KW-1133">Transmembrane helix</keyword>
<gene>
    <name evidence="3" type="ORF">G8Z56_003844</name>
</gene>
<name>A0A762BYZ7_SALER</name>
<reference evidence="3" key="2">
    <citation type="submission" date="2020-02" db="EMBL/GenBank/DDBJ databases">
        <authorList>
            <consortium name="NCBI Pathogen Detection Project"/>
        </authorList>
    </citation>
    <scope>NUCLEOTIDE SEQUENCE</scope>
    <source>
        <strain evidence="3">MA.1090600297</strain>
    </source>
</reference>
<evidence type="ECO:0000256" key="2">
    <source>
        <dbReference type="SAM" id="Phobius"/>
    </source>
</evidence>
<organism evidence="3">
    <name type="scientific">Salmonella enterica</name>
    <name type="common">Salmonella choleraesuis</name>
    <dbReference type="NCBI Taxonomy" id="28901"/>
    <lineage>
        <taxon>Bacteria</taxon>
        <taxon>Pseudomonadati</taxon>
        <taxon>Pseudomonadota</taxon>
        <taxon>Gammaproteobacteria</taxon>
        <taxon>Enterobacterales</taxon>
        <taxon>Enterobacteriaceae</taxon>
        <taxon>Salmonella</taxon>
    </lineage>
</organism>
<evidence type="ECO:0000256" key="1">
    <source>
        <dbReference type="SAM" id="Coils"/>
    </source>
</evidence>
<comment type="caution">
    <text evidence="3">The sequence shown here is derived from an EMBL/GenBank/DDBJ whole genome shotgun (WGS) entry which is preliminary data.</text>
</comment>
<dbReference type="EMBL" id="DAAYBQ010000019">
    <property type="protein sequence ID" value="HAG3504930.1"/>
    <property type="molecule type" value="Genomic_DNA"/>
</dbReference>
<keyword evidence="1" id="KW-0175">Coiled coil</keyword>
<feature type="coiled-coil region" evidence="1">
    <location>
        <begin position="70"/>
        <end position="97"/>
    </location>
</feature>
<proteinExistence type="predicted"/>
<accession>A0A762BYZ7</accession>